<keyword evidence="3" id="KW-0408">Iron</keyword>
<evidence type="ECO:0000256" key="2">
    <source>
        <dbReference type="ARBA" id="ARBA00022723"/>
    </source>
</evidence>
<keyword evidence="2" id="KW-0479">Metal-binding</keyword>
<dbReference type="SMART" id="SM00926">
    <property type="entry name" value="Molybdop_Fe4S4"/>
    <property type="match status" value="1"/>
</dbReference>
<dbReference type="SUPFAM" id="SSF50692">
    <property type="entry name" value="ADC-like"/>
    <property type="match status" value="1"/>
</dbReference>
<dbReference type="Gene3D" id="3.40.228.10">
    <property type="entry name" value="Dimethylsulfoxide Reductase, domain 2"/>
    <property type="match status" value="1"/>
</dbReference>
<dbReference type="PANTHER" id="PTHR43742">
    <property type="entry name" value="TRIMETHYLAMINE-N-OXIDE REDUCTASE"/>
    <property type="match status" value="1"/>
</dbReference>
<keyword evidence="4" id="KW-0411">Iron-sulfur</keyword>
<evidence type="ECO:0000259" key="6">
    <source>
        <dbReference type="PROSITE" id="PS51669"/>
    </source>
</evidence>
<evidence type="ECO:0000256" key="1">
    <source>
        <dbReference type="ARBA" id="ARBA00010312"/>
    </source>
</evidence>
<feature type="domain" description="4Fe-4S Mo/W bis-MGD-type" evidence="6">
    <location>
        <begin position="1"/>
        <end position="58"/>
    </location>
</feature>
<dbReference type="GO" id="GO:0016491">
    <property type="term" value="F:oxidoreductase activity"/>
    <property type="evidence" value="ECO:0007669"/>
    <property type="project" value="InterPro"/>
</dbReference>
<dbReference type="InterPro" id="IPR006963">
    <property type="entry name" value="Mopterin_OxRdtase_4Fe-4S_dom"/>
</dbReference>
<keyword evidence="8" id="KW-1185">Reference proteome</keyword>
<dbReference type="Pfam" id="PF04879">
    <property type="entry name" value="Molybdop_Fe4S4"/>
    <property type="match status" value="1"/>
</dbReference>
<dbReference type="Gene3D" id="3.40.50.740">
    <property type="match status" value="1"/>
</dbReference>
<gene>
    <name evidence="7" type="ORF">H8S57_14890</name>
</gene>
<evidence type="ECO:0000313" key="8">
    <source>
        <dbReference type="Proteomes" id="UP000661435"/>
    </source>
</evidence>
<comment type="caution">
    <text evidence="7">The sequence shown here is derived from an EMBL/GenBank/DDBJ whole genome shotgun (WGS) entry which is preliminary data.</text>
</comment>
<dbReference type="PROSITE" id="PS51669">
    <property type="entry name" value="4FE4S_MOW_BIS_MGD"/>
    <property type="match status" value="1"/>
</dbReference>
<dbReference type="AlphaFoldDB" id="A0A8J6MFJ9"/>
<dbReference type="InterPro" id="IPR006656">
    <property type="entry name" value="Mopterin_OxRdtase"/>
</dbReference>
<dbReference type="PANTHER" id="PTHR43742:SF6">
    <property type="entry name" value="OXIDOREDUCTASE YYAE-RELATED"/>
    <property type="match status" value="1"/>
</dbReference>
<feature type="region of interest" description="Disordered" evidence="5">
    <location>
        <begin position="668"/>
        <end position="687"/>
    </location>
</feature>
<evidence type="ECO:0000313" key="7">
    <source>
        <dbReference type="EMBL" id="MBC5735003.1"/>
    </source>
</evidence>
<evidence type="ECO:0000256" key="3">
    <source>
        <dbReference type="ARBA" id="ARBA00023004"/>
    </source>
</evidence>
<accession>A0A8J6MFJ9</accession>
<dbReference type="InterPro" id="IPR009010">
    <property type="entry name" value="Asp_de-COase-like_dom_sf"/>
</dbReference>
<organism evidence="7 8">
    <name type="scientific">Lawsonibacter hominis</name>
    <dbReference type="NCBI Taxonomy" id="2763053"/>
    <lineage>
        <taxon>Bacteria</taxon>
        <taxon>Bacillati</taxon>
        <taxon>Bacillota</taxon>
        <taxon>Clostridia</taxon>
        <taxon>Eubacteriales</taxon>
        <taxon>Oscillospiraceae</taxon>
        <taxon>Lawsonibacter</taxon>
    </lineage>
</organism>
<sequence length="687" mass="73714">MPTFRTACPYDCPDGCSLLAEVEDGRVQALSGDPANPYTNARICAKMARLPQAIHSPERILTPLRRTGAKGEGRFAPVCWDEAVAEITERWREIIGRYGAEAILPYSYAGTMGAVQRSGGEGFFHALGASRLERTLCSSGKSAGWSAVMGDSCDLAPWDLVHSDLILLWSANLPATRMHLIPYVRQAKAKGARVVLLDVYETPSAALADERLLLRPGSDGALALSLLQVLAQEGRTDEAYLAGHTTGWPELRATLERWTPEKTQPLTGLAPETVRALARAYGRAEAPAIVLGSGFSRAGNGGEATRAIAALPAAVGAWSKRGGGTYGVCSAPSLVDKTLVKRPDLAPGTLRSININLLGPALAGEGLDKPVMSLYVYHANPAAVTSDQNAVLRGLAREDLFTVVHERCLTDTARYADLILPAPYMVETEDLYTPYGYRGIQYVKPVAAPPGQVKSNWEVFCRLARAMGLEEELFSRSAGALCRALVEGSGALTPEEKAKVLAGEPVICAAPFPLPVETKDRKIHLADPAPITWYPPHGGPEPLRLVCAPAVHTLNSSFHECRTLRERQGPARLRMNAADAARRGLAHGDRAVCRNELGRMACIVALDRPVVPGAVVAEGVYPGENTVNALTHARLSDLGRATTLNDNTVEVSPVPPEEQESLFPLENTPAAVYDKGVRQTGDPFLKE</sequence>
<name>A0A8J6MFJ9_9FIRM</name>
<comment type="similarity">
    <text evidence="1">Belongs to the prokaryotic molybdopterin-containing oxidoreductase family.</text>
</comment>
<dbReference type="GO" id="GO:0043546">
    <property type="term" value="F:molybdopterin cofactor binding"/>
    <property type="evidence" value="ECO:0007669"/>
    <property type="project" value="InterPro"/>
</dbReference>
<dbReference type="InterPro" id="IPR050612">
    <property type="entry name" value="Prok_Mopterin_Oxidored"/>
</dbReference>
<dbReference type="SUPFAM" id="SSF53706">
    <property type="entry name" value="Formate dehydrogenase/DMSO reductase, domains 1-3"/>
    <property type="match status" value="1"/>
</dbReference>
<dbReference type="Gene3D" id="3.30.2070.10">
    <property type="entry name" value="Formate dehydrogenase/DMSO reductase"/>
    <property type="match status" value="1"/>
</dbReference>
<dbReference type="CDD" id="cd02766">
    <property type="entry name" value="MopB_3"/>
    <property type="match status" value="1"/>
</dbReference>
<dbReference type="GO" id="GO:0046872">
    <property type="term" value="F:metal ion binding"/>
    <property type="evidence" value="ECO:0007669"/>
    <property type="project" value="UniProtKB-KW"/>
</dbReference>
<dbReference type="GO" id="GO:0051536">
    <property type="term" value="F:iron-sulfur cluster binding"/>
    <property type="evidence" value="ECO:0007669"/>
    <property type="project" value="UniProtKB-KW"/>
</dbReference>
<reference evidence="7" key="1">
    <citation type="submission" date="2020-08" db="EMBL/GenBank/DDBJ databases">
        <title>Genome public.</title>
        <authorList>
            <person name="Liu C."/>
            <person name="Sun Q."/>
        </authorList>
    </citation>
    <scope>NUCLEOTIDE SEQUENCE</scope>
    <source>
        <strain evidence="7">NSJ-51</strain>
    </source>
</reference>
<dbReference type="EMBL" id="JACOPP010000032">
    <property type="protein sequence ID" value="MBC5735003.1"/>
    <property type="molecule type" value="Genomic_DNA"/>
</dbReference>
<dbReference type="InterPro" id="IPR006657">
    <property type="entry name" value="MoPterin_dinucl-bd_dom"/>
</dbReference>
<dbReference type="Gene3D" id="2.40.40.20">
    <property type="match status" value="1"/>
</dbReference>
<evidence type="ECO:0000256" key="4">
    <source>
        <dbReference type="ARBA" id="ARBA00023014"/>
    </source>
</evidence>
<protein>
    <submittedName>
        <fullName evidence="7">Molybdopterin-dependent oxidoreductase</fullName>
    </submittedName>
</protein>
<dbReference type="RefSeq" id="WP_186908791.1">
    <property type="nucleotide sequence ID" value="NZ_JACOPP010000032.1"/>
</dbReference>
<proteinExistence type="inferred from homology"/>
<evidence type="ECO:0000256" key="5">
    <source>
        <dbReference type="SAM" id="MobiDB-lite"/>
    </source>
</evidence>
<dbReference type="Pfam" id="PF00384">
    <property type="entry name" value="Molybdopterin"/>
    <property type="match status" value="1"/>
</dbReference>
<dbReference type="Proteomes" id="UP000661435">
    <property type="component" value="Unassembled WGS sequence"/>
</dbReference>
<dbReference type="Pfam" id="PF01568">
    <property type="entry name" value="Molydop_binding"/>
    <property type="match status" value="1"/>
</dbReference>
<dbReference type="Gene3D" id="2.20.25.90">
    <property type="entry name" value="ADC-like domains"/>
    <property type="match status" value="1"/>
</dbReference>